<comment type="PTM">
    <text evidence="11">Upon Fe-S cluster removal intramolecular disulfide bonds are formed.</text>
</comment>
<sequence>MLYTVIPDLAELATAIDAHPEGGNGWKLEGLCAEIDGEQFFPEKGCSTKSAKKVCAGCPVRMQCAVYAFAGNERYGVWGGLSEADRDKIRGDRARLEAFIADCANKAGLDEFTTITVGTPDSDTSASTTAHTAA</sequence>
<dbReference type="EMBL" id="JBHTCJ010000017">
    <property type="protein sequence ID" value="MFC7344607.1"/>
    <property type="molecule type" value="Genomic_DNA"/>
</dbReference>
<keyword evidence="10 11" id="KW-0804">Transcription</keyword>
<keyword evidence="5 11" id="KW-0408">Iron</keyword>
<comment type="function">
    <text evidence="11">Acts as a transcriptional regulator. Probably redox-responsive. The apo- but not holo-form probably binds DNA.</text>
</comment>
<comment type="similarity">
    <text evidence="2 11">Belongs to the WhiB family.</text>
</comment>
<dbReference type="PANTHER" id="PTHR38839:SF4">
    <property type="entry name" value="TRANSCRIPTIONAL REGULATOR WHIB"/>
    <property type="match status" value="1"/>
</dbReference>
<keyword evidence="7 11" id="KW-0805">Transcription regulation</keyword>
<evidence type="ECO:0000256" key="4">
    <source>
        <dbReference type="ARBA" id="ARBA00022723"/>
    </source>
</evidence>
<comment type="PTM">
    <text evidence="11">The Fe-S cluster can be nitrosylated by nitric oxide (NO).</text>
</comment>
<reference evidence="14" key="1">
    <citation type="journal article" date="2019" name="Int. J. Syst. Evol. Microbiol.">
        <title>The Global Catalogue of Microorganisms (GCM) 10K type strain sequencing project: providing services to taxonomists for standard genome sequencing and annotation.</title>
        <authorList>
            <consortium name="The Broad Institute Genomics Platform"/>
            <consortium name="The Broad Institute Genome Sequencing Center for Infectious Disease"/>
            <person name="Wu L."/>
            <person name="Ma J."/>
        </authorList>
    </citation>
    <scope>NUCLEOTIDE SEQUENCE [LARGE SCALE GENOMIC DNA]</scope>
    <source>
        <strain evidence="14">WLHS5</strain>
    </source>
</reference>
<evidence type="ECO:0000256" key="11">
    <source>
        <dbReference type="HAMAP-Rule" id="MF_01479"/>
    </source>
</evidence>
<keyword evidence="11" id="KW-0963">Cytoplasm</keyword>
<feature type="binding site" evidence="11">
    <location>
        <position position="64"/>
    </location>
    <ligand>
        <name>[4Fe-4S] cluster</name>
        <dbReference type="ChEBI" id="CHEBI:49883"/>
    </ligand>
</feature>
<evidence type="ECO:0000256" key="10">
    <source>
        <dbReference type="ARBA" id="ARBA00023163"/>
    </source>
</evidence>
<evidence type="ECO:0000256" key="3">
    <source>
        <dbReference type="ARBA" id="ARBA00022485"/>
    </source>
</evidence>
<proteinExistence type="inferred from homology"/>
<dbReference type="RefSeq" id="WP_380672552.1">
    <property type="nucleotide sequence ID" value="NZ_JBHTCJ010000017.1"/>
</dbReference>
<name>A0ABW2LQT0_9PSEU</name>
<keyword evidence="4 11" id="KW-0479">Metal-binding</keyword>
<dbReference type="HAMAP" id="MF_01479">
    <property type="entry name" value="WhiB"/>
    <property type="match status" value="1"/>
</dbReference>
<dbReference type="PROSITE" id="PS51674">
    <property type="entry name" value="4FE4S_WBL"/>
    <property type="match status" value="1"/>
</dbReference>
<evidence type="ECO:0000256" key="2">
    <source>
        <dbReference type="ARBA" id="ARBA00006597"/>
    </source>
</evidence>
<keyword evidence="3 11" id="KW-0004">4Fe-4S</keyword>
<feature type="domain" description="4Fe-4S Wbl-type" evidence="12">
    <location>
        <begin position="31"/>
        <end position="88"/>
    </location>
</feature>
<feature type="binding site" evidence="11">
    <location>
        <position position="55"/>
    </location>
    <ligand>
        <name>[4Fe-4S] cluster</name>
        <dbReference type="ChEBI" id="CHEBI:49883"/>
    </ligand>
</feature>
<dbReference type="InterPro" id="IPR003482">
    <property type="entry name" value="Whib"/>
</dbReference>
<dbReference type="InterPro" id="IPR034768">
    <property type="entry name" value="4FE4S_WBL"/>
</dbReference>
<evidence type="ECO:0000313" key="14">
    <source>
        <dbReference type="Proteomes" id="UP001596504"/>
    </source>
</evidence>
<comment type="subcellular location">
    <subcellularLocation>
        <location evidence="1 11">Cytoplasm</location>
    </subcellularLocation>
</comment>
<dbReference type="Proteomes" id="UP001596504">
    <property type="component" value="Unassembled WGS sequence"/>
</dbReference>
<keyword evidence="6 11" id="KW-0411">Iron-sulfur</keyword>
<keyword evidence="14" id="KW-1185">Reference proteome</keyword>
<evidence type="ECO:0000313" key="13">
    <source>
        <dbReference type="EMBL" id="MFC7344607.1"/>
    </source>
</evidence>
<evidence type="ECO:0000256" key="1">
    <source>
        <dbReference type="ARBA" id="ARBA00004496"/>
    </source>
</evidence>
<feature type="binding site" evidence="11">
    <location>
        <position position="32"/>
    </location>
    <ligand>
        <name>[4Fe-4S] cluster</name>
        <dbReference type="ChEBI" id="CHEBI:49883"/>
    </ligand>
</feature>
<evidence type="ECO:0000256" key="8">
    <source>
        <dbReference type="ARBA" id="ARBA00023125"/>
    </source>
</evidence>
<comment type="caution">
    <text evidence="13">The sequence shown here is derived from an EMBL/GenBank/DDBJ whole genome shotgun (WGS) entry which is preliminary data.</text>
</comment>
<keyword evidence="8 11" id="KW-0238">DNA-binding</keyword>
<organism evidence="13 14">
    <name type="scientific">Saccharopolyspora griseoalba</name>
    <dbReference type="NCBI Taxonomy" id="1431848"/>
    <lineage>
        <taxon>Bacteria</taxon>
        <taxon>Bacillati</taxon>
        <taxon>Actinomycetota</taxon>
        <taxon>Actinomycetes</taxon>
        <taxon>Pseudonocardiales</taxon>
        <taxon>Pseudonocardiaceae</taxon>
        <taxon>Saccharopolyspora</taxon>
    </lineage>
</organism>
<feature type="binding site" evidence="11">
    <location>
        <position position="58"/>
    </location>
    <ligand>
        <name>[4Fe-4S] cluster</name>
        <dbReference type="ChEBI" id="CHEBI:49883"/>
    </ligand>
</feature>
<evidence type="ECO:0000256" key="6">
    <source>
        <dbReference type="ARBA" id="ARBA00023014"/>
    </source>
</evidence>
<evidence type="ECO:0000256" key="7">
    <source>
        <dbReference type="ARBA" id="ARBA00023015"/>
    </source>
</evidence>
<dbReference type="PANTHER" id="PTHR38839">
    <property type="entry name" value="TRANSCRIPTIONAL REGULATOR WHID-RELATED"/>
    <property type="match status" value="1"/>
</dbReference>
<gene>
    <name evidence="11" type="primary">whiB</name>
    <name evidence="13" type="ORF">ACFQRI_24635</name>
</gene>
<evidence type="ECO:0000259" key="12">
    <source>
        <dbReference type="PROSITE" id="PS51674"/>
    </source>
</evidence>
<evidence type="ECO:0000256" key="9">
    <source>
        <dbReference type="ARBA" id="ARBA00023157"/>
    </source>
</evidence>
<dbReference type="Pfam" id="PF02467">
    <property type="entry name" value="Whib"/>
    <property type="match status" value="1"/>
</dbReference>
<accession>A0ABW2LQT0</accession>
<comment type="cofactor">
    <cofactor evidence="11">
        <name>[4Fe-4S] cluster</name>
        <dbReference type="ChEBI" id="CHEBI:49883"/>
    </cofactor>
    <text evidence="11">Binds 1 [4Fe-4S] cluster per subunit. Following nitrosylation of the [4Fe-4S] cluster binds 1 [4Fe-8(NO)] cluster per subunit.</text>
</comment>
<keyword evidence="9 11" id="KW-1015">Disulfide bond</keyword>
<protein>
    <recommendedName>
        <fullName evidence="11">Transcriptional regulator WhiB</fullName>
    </recommendedName>
</protein>
<evidence type="ECO:0000256" key="5">
    <source>
        <dbReference type="ARBA" id="ARBA00023004"/>
    </source>
</evidence>